<keyword evidence="3" id="KW-0964">Secreted</keyword>
<dbReference type="Proteomes" id="UP000574761">
    <property type="component" value="Unassembled WGS sequence"/>
</dbReference>
<protein>
    <submittedName>
        <fullName evidence="6">Ca2+-binding RTX toxin-like protein</fullName>
    </submittedName>
</protein>
<dbReference type="PANTHER" id="PTHR38340">
    <property type="entry name" value="S-LAYER PROTEIN"/>
    <property type="match status" value="1"/>
</dbReference>
<dbReference type="GO" id="GO:0005509">
    <property type="term" value="F:calcium ion binding"/>
    <property type="evidence" value="ECO:0007669"/>
    <property type="project" value="InterPro"/>
</dbReference>
<dbReference type="AlphaFoldDB" id="A0A7W6D9H2"/>
<evidence type="ECO:0000256" key="3">
    <source>
        <dbReference type="ARBA" id="ARBA00022525"/>
    </source>
</evidence>
<sequence>MANIAITVDSVSGVNVNTILDNFNGGFSPNPITGTGNAGVFVPNTATTTPTNDYVEYGIQPPSGTNSALVAQGDFVYSTGTLSGTIDSLSIGTDLLNGGTSVASPSASFSGTDLSLATSALTISGLALSGSGAGNALNSTFFGLLQGNEAAFEDYLFNNAANSITFNGGAGADSITGSINADTLIGNGGADTLNGGAGNDIITGGAGADALTGGTGADTFVFTHQSQSSASAFDTITQFVAGEDRLNVSTLNLSGGYSAAGAAADSLWYDSSAGKFFADVTGNDGVAEFAVAIGSLSGTLSATDFIFS</sequence>
<dbReference type="PRINTS" id="PR00313">
    <property type="entry name" value="CABNDNGRPT"/>
</dbReference>
<dbReference type="InterPro" id="IPR050557">
    <property type="entry name" value="RTX_toxin/Mannuronan_C5-epim"/>
</dbReference>
<evidence type="ECO:0000256" key="2">
    <source>
        <dbReference type="ARBA" id="ARBA00004613"/>
    </source>
</evidence>
<name>A0A7W6D9H2_9HYPH</name>
<dbReference type="Pfam" id="PF08548">
    <property type="entry name" value="Peptidase_M10_C"/>
    <property type="match status" value="1"/>
</dbReference>
<dbReference type="InterPro" id="IPR018511">
    <property type="entry name" value="Hemolysin-typ_Ca-bd_CS"/>
</dbReference>
<comment type="subcellular location">
    <subcellularLocation>
        <location evidence="2">Secreted</location>
    </subcellularLocation>
</comment>
<evidence type="ECO:0000256" key="1">
    <source>
        <dbReference type="ARBA" id="ARBA00001913"/>
    </source>
</evidence>
<dbReference type="Gene3D" id="2.150.10.10">
    <property type="entry name" value="Serralysin-like metalloprotease, C-terminal"/>
    <property type="match status" value="1"/>
</dbReference>
<evidence type="ECO:0000313" key="7">
    <source>
        <dbReference type="Proteomes" id="UP000574761"/>
    </source>
</evidence>
<dbReference type="GO" id="GO:0005615">
    <property type="term" value="C:extracellular space"/>
    <property type="evidence" value="ECO:0007669"/>
    <property type="project" value="InterPro"/>
</dbReference>
<reference evidence="6 7" key="1">
    <citation type="submission" date="2020-08" db="EMBL/GenBank/DDBJ databases">
        <title>Genomic Encyclopedia of Type Strains, Phase IV (KMG-IV): sequencing the most valuable type-strain genomes for metagenomic binning, comparative biology and taxonomic classification.</title>
        <authorList>
            <person name="Goeker M."/>
        </authorList>
    </citation>
    <scope>NUCLEOTIDE SEQUENCE [LARGE SCALE GENOMIC DNA]</scope>
    <source>
        <strain evidence="6 7">DSM 100211</strain>
    </source>
</reference>
<dbReference type="InterPro" id="IPR013858">
    <property type="entry name" value="Peptidase_M10B_C"/>
</dbReference>
<accession>A0A7W6D9H2</accession>
<dbReference type="SUPFAM" id="SSF51120">
    <property type="entry name" value="beta-Roll"/>
    <property type="match status" value="1"/>
</dbReference>
<dbReference type="PROSITE" id="PS00330">
    <property type="entry name" value="HEMOLYSIN_CALCIUM"/>
    <property type="match status" value="2"/>
</dbReference>
<proteinExistence type="predicted"/>
<dbReference type="InterPro" id="IPR011049">
    <property type="entry name" value="Serralysin-like_metalloprot_C"/>
</dbReference>
<evidence type="ECO:0000259" key="5">
    <source>
        <dbReference type="Pfam" id="PF08548"/>
    </source>
</evidence>
<dbReference type="InterPro" id="IPR001343">
    <property type="entry name" value="Hemolysn_Ca-bd"/>
</dbReference>
<keyword evidence="7" id="KW-1185">Reference proteome</keyword>
<dbReference type="Pfam" id="PF00353">
    <property type="entry name" value="HemolysinCabind"/>
    <property type="match status" value="1"/>
</dbReference>
<organism evidence="6 7">
    <name type="scientific">Mycoplana azooxidifex</name>
    <dbReference type="NCBI Taxonomy" id="1636188"/>
    <lineage>
        <taxon>Bacteria</taxon>
        <taxon>Pseudomonadati</taxon>
        <taxon>Pseudomonadota</taxon>
        <taxon>Alphaproteobacteria</taxon>
        <taxon>Hyphomicrobiales</taxon>
        <taxon>Rhizobiaceae</taxon>
        <taxon>Mycoplana</taxon>
    </lineage>
</organism>
<comment type="caution">
    <text evidence="6">The sequence shown here is derived from an EMBL/GenBank/DDBJ whole genome shotgun (WGS) entry which is preliminary data.</text>
</comment>
<dbReference type="RefSeq" id="WP_183807416.1">
    <property type="nucleotide sequence ID" value="NZ_JACIEE010000009.1"/>
</dbReference>
<evidence type="ECO:0000256" key="4">
    <source>
        <dbReference type="ARBA" id="ARBA00022737"/>
    </source>
</evidence>
<gene>
    <name evidence="6" type="ORF">GGQ64_004412</name>
</gene>
<keyword evidence="4" id="KW-0677">Repeat</keyword>
<comment type="cofactor">
    <cofactor evidence="1">
        <name>Ca(2+)</name>
        <dbReference type="ChEBI" id="CHEBI:29108"/>
    </cofactor>
</comment>
<dbReference type="InterPro" id="IPR036912">
    <property type="entry name" value="HasA_haem-bd_sf"/>
</dbReference>
<dbReference type="SUPFAM" id="SSF54621">
    <property type="entry name" value="Heme-binding protein A (HasA)"/>
    <property type="match status" value="1"/>
</dbReference>
<dbReference type="PANTHER" id="PTHR38340:SF1">
    <property type="entry name" value="S-LAYER PROTEIN"/>
    <property type="match status" value="1"/>
</dbReference>
<feature type="domain" description="Peptidase M10 serralysin C-terminal" evidence="5">
    <location>
        <begin position="195"/>
        <end position="254"/>
    </location>
</feature>
<dbReference type="EMBL" id="JACIEE010000009">
    <property type="protein sequence ID" value="MBB3979176.1"/>
    <property type="molecule type" value="Genomic_DNA"/>
</dbReference>
<evidence type="ECO:0000313" key="6">
    <source>
        <dbReference type="EMBL" id="MBB3979176.1"/>
    </source>
</evidence>